<organism evidence="2 3">
    <name type="scientific">Rickettsia bellii str. RML An4</name>
    <dbReference type="NCBI Taxonomy" id="1359193"/>
    <lineage>
        <taxon>Bacteria</taxon>
        <taxon>Pseudomonadati</taxon>
        <taxon>Pseudomonadota</taxon>
        <taxon>Alphaproteobacteria</taxon>
        <taxon>Rickettsiales</taxon>
        <taxon>Rickettsiaceae</taxon>
        <taxon>Rickettsieae</taxon>
        <taxon>Rickettsia</taxon>
        <taxon>belli group</taxon>
    </lineage>
</organism>
<sequence>MLDQKIESTKPNSGTTNFESNFSETFRGTIIIAPDTEVIFKNLKNASKLILGARSSAEVTDLNKVFKNDEDIEVMLSGDEISSDNESI</sequence>
<feature type="region of interest" description="Disordered" evidence="1">
    <location>
        <begin position="1"/>
        <end position="20"/>
    </location>
</feature>
<accession>A0A0F3QBH5</accession>
<dbReference type="RefSeq" id="WP_011477422.1">
    <property type="nucleotide sequence ID" value="NZ_LAOI01000001.1"/>
</dbReference>
<evidence type="ECO:0000313" key="3">
    <source>
        <dbReference type="Proteomes" id="UP000033661"/>
    </source>
</evidence>
<dbReference type="AlphaFoldDB" id="A0A0F3QBH5"/>
<feature type="compositionally biased region" description="Polar residues" evidence="1">
    <location>
        <begin position="9"/>
        <end position="20"/>
    </location>
</feature>
<evidence type="ECO:0000256" key="1">
    <source>
        <dbReference type="SAM" id="MobiDB-lite"/>
    </source>
</evidence>
<dbReference type="Proteomes" id="UP000033661">
    <property type="component" value="Unassembled WGS sequence"/>
</dbReference>
<name>A0A0F3QBH5_RICBE</name>
<proteinExistence type="predicted"/>
<reference evidence="2 3" key="1">
    <citation type="submission" date="2015-02" db="EMBL/GenBank/DDBJ databases">
        <title>Genome Sequencing of Rickettsiales.</title>
        <authorList>
            <person name="Daugherty S.C."/>
            <person name="Su Q."/>
            <person name="Abolude K."/>
            <person name="Beier-Sexton M."/>
            <person name="Carlyon J.A."/>
            <person name="Carter R."/>
            <person name="Day N.P."/>
            <person name="Dumler S.J."/>
            <person name="Dyachenko V."/>
            <person name="Godinez A."/>
            <person name="Kurtti T.J."/>
            <person name="Lichay M."/>
            <person name="Mullins K.E."/>
            <person name="Ott S."/>
            <person name="Pappas-Brown V."/>
            <person name="Paris D.H."/>
            <person name="Patel P."/>
            <person name="Richards A.L."/>
            <person name="Sadzewicz L."/>
            <person name="Sears K."/>
            <person name="Seidman D."/>
            <person name="Sengamalay N."/>
            <person name="Stenos J."/>
            <person name="Tallon L.J."/>
            <person name="Vincent G."/>
            <person name="Fraser C.M."/>
            <person name="Munderloh U."/>
            <person name="Dunning-Hotopp J.C."/>
        </authorList>
    </citation>
    <scope>NUCLEOTIDE SEQUENCE [LARGE SCALE GENOMIC DNA]</scope>
    <source>
        <strain evidence="2 3">RML An4</strain>
    </source>
</reference>
<dbReference type="PATRIC" id="fig|1359193.3.peg.545"/>
<evidence type="ECO:0000313" key="2">
    <source>
        <dbReference type="EMBL" id="KJV89582.1"/>
    </source>
</evidence>
<comment type="caution">
    <text evidence="2">The sequence shown here is derived from an EMBL/GenBank/DDBJ whole genome shotgun (WGS) entry which is preliminary data.</text>
</comment>
<gene>
    <name evidence="2" type="ORF">RBEAN4_0561</name>
</gene>
<protein>
    <submittedName>
        <fullName evidence="2">Uncharacterized protein</fullName>
    </submittedName>
</protein>
<keyword evidence="3" id="KW-1185">Reference proteome</keyword>
<dbReference type="EMBL" id="LAOI01000001">
    <property type="protein sequence ID" value="KJV89582.1"/>
    <property type="molecule type" value="Genomic_DNA"/>
</dbReference>